<protein>
    <submittedName>
        <fullName evidence="1">13143_t:CDS:1</fullName>
    </submittedName>
</protein>
<evidence type="ECO:0000313" key="1">
    <source>
        <dbReference type="EMBL" id="CAG8585961.1"/>
    </source>
</evidence>
<comment type="caution">
    <text evidence="1">The sequence shown here is derived from an EMBL/GenBank/DDBJ whole genome shotgun (WGS) entry which is preliminary data.</text>
</comment>
<accession>A0ACA9MHC4</accession>
<dbReference type="EMBL" id="CAJVPW010007807">
    <property type="protein sequence ID" value="CAG8585961.1"/>
    <property type="molecule type" value="Genomic_DNA"/>
</dbReference>
<organism evidence="1 2">
    <name type="scientific">Cetraspora pellucida</name>
    <dbReference type="NCBI Taxonomy" id="1433469"/>
    <lineage>
        <taxon>Eukaryota</taxon>
        <taxon>Fungi</taxon>
        <taxon>Fungi incertae sedis</taxon>
        <taxon>Mucoromycota</taxon>
        <taxon>Glomeromycotina</taxon>
        <taxon>Glomeromycetes</taxon>
        <taxon>Diversisporales</taxon>
        <taxon>Gigasporaceae</taxon>
        <taxon>Cetraspora</taxon>
    </lineage>
</organism>
<evidence type="ECO:0000313" key="2">
    <source>
        <dbReference type="Proteomes" id="UP000789366"/>
    </source>
</evidence>
<proteinExistence type="predicted"/>
<keyword evidence="2" id="KW-1185">Reference proteome</keyword>
<reference evidence="1" key="1">
    <citation type="submission" date="2021-06" db="EMBL/GenBank/DDBJ databases">
        <authorList>
            <person name="Kallberg Y."/>
            <person name="Tangrot J."/>
            <person name="Rosling A."/>
        </authorList>
    </citation>
    <scope>NUCLEOTIDE SEQUENCE</scope>
    <source>
        <strain evidence="1">28 12/20/2015</strain>
    </source>
</reference>
<feature type="non-terminal residue" evidence="1">
    <location>
        <position position="163"/>
    </location>
</feature>
<dbReference type="Proteomes" id="UP000789366">
    <property type="component" value="Unassembled WGS sequence"/>
</dbReference>
<sequence>MYSTIIVIKQGLLFTRTLDIDFDSSDDVFKDDINYDNDEMQENDISSVKHQININILQNCKDLKEKIKLALYDAMMAFELLKDKYKESWILYRIEKDDNIQNNSNFLLASMFHNRCTQSEVSDYLGYLAIPVASTASKKLFSDAENMMIVKRTSLLPTIFEHL</sequence>
<gene>
    <name evidence="1" type="ORF">SPELUC_LOCUS6565</name>
</gene>
<name>A0ACA9MHC4_9GLOM</name>